<evidence type="ECO:0000313" key="1">
    <source>
        <dbReference type="EMBL" id="QJA43994.1"/>
    </source>
</evidence>
<dbReference type="EMBL" id="MT143972">
    <property type="protein sequence ID" value="QJA43994.1"/>
    <property type="molecule type" value="Genomic_DNA"/>
</dbReference>
<evidence type="ECO:0000313" key="2">
    <source>
        <dbReference type="EMBL" id="QJH93773.1"/>
    </source>
</evidence>
<name>A0A6H1Z8W3_9ZZZZ</name>
<sequence>MDDHKKTPVIETTLMRQDRQLHPMVAMAMGPGASLSPEMIGQMMQLQRDWEAGEAKKAYQTAMVRVKSQLPAVIKKDTAGKNNRFASMAAICTEATPILTAEGFNVSYPTRQEGDEVYVTCRITHGVHNEDFTLHAPQETITNREGKPVRPVCQDIASVVTFLRRYTLTCALGFGTADMKDIDKQPADPATIDTQATLRVMGGMAMKGRTREQCEAYVGRPLPQWTLADLDTLRAWAKEPAPAPEIEPDGGEPPC</sequence>
<dbReference type="Pfam" id="PF04404">
    <property type="entry name" value="ERF"/>
    <property type="match status" value="1"/>
</dbReference>
<dbReference type="InterPro" id="IPR007499">
    <property type="entry name" value="ERF_bacteria_virus"/>
</dbReference>
<accession>A0A6H1Z8W3</accession>
<protein>
    <submittedName>
        <fullName evidence="1">Putative Erf family protein</fullName>
    </submittedName>
</protein>
<proteinExistence type="predicted"/>
<gene>
    <name evidence="1" type="ORF">TM448A00065_0040</name>
    <name evidence="2" type="ORF">TM448B00134_0067</name>
</gene>
<dbReference type="EMBL" id="MT144591">
    <property type="protein sequence ID" value="QJH93773.1"/>
    <property type="molecule type" value="Genomic_DNA"/>
</dbReference>
<dbReference type="AlphaFoldDB" id="A0A6H1Z8W3"/>
<organism evidence="1">
    <name type="scientific">viral metagenome</name>
    <dbReference type="NCBI Taxonomy" id="1070528"/>
    <lineage>
        <taxon>unclassified sequences</taxon>
        <taxon>metagenomes</taxon>
        <taxon>organismal metagenomes</taxon>
    </lineage>
</organism>
<reference evidence="1" key="1">
    <citation type="submission" date="2020-03" db="EMBL/GenBank/DDBJ databases">
        <title>The deep terrestrial virosphere.</title>
        <authorList>
            <person name="Holmfeldt K."/>
            <person name="Nilsson E."/>
            <person name="Simone D."/>
            <person name="Lopez-Fernandez M."/>
            <person name="Wu X."/>
            <person name="de Brujin I."/>
            <person name="Lundin D."/>
            <person name="Andersson A."/>
            <person name="Bertilsson S."/>
            <person name="Dopson M."/>
        </authorList>
    </citation>
    <scope>NUCLEOTIDE SEQUENCE</scope>
    <source>
        <strain evidence="1">TM448A00065</strain>
        <strain evidence="2">TM448B00134</strain>
    </source>
</reference>